<feature type="coiled-coil region" evidence="1">
    <location>
        <begin position="25"/>
        <end position="59"/>
    </location>
</feature>
<evidence type="ECO:0000313" key="2">
    <source>
        <dbReference type="EMBL" id="PIP29127.1"/>
    </source>
</evidence>
<dbReference type="AlphaFoldDB" id="A0A2G9Z7I1"/>
<sequence length="76" mass="8642">MDQDQKTQLLLSQTQAALRHSDQAIKNSQTTLAKLDDELKKIEDKNNKAQAVIDQEIVNIIQDMDEATVQFVKDTE</sequence>
<protein>
    <submittedName>
        <fullName evidence="2">Uncharacterized protein</fullName>
    </submittedName>
</protein>
<reference evidence="2 3" key="1">
    <citation type="submission" date="2017-09" db="EMBL/GenBank/DDBJ databases">
        <title>Depth-based differentiation of microbial function through sediment-hosted aquifers and enrichment of novel symbionts in the deep terrestrial subsurface.</title>
        <authorList>
            <person name="Probst A.J."/>
            <person name="Ladd B."/>
            <person name="Jarett J.K."/>
            <person name="Geller-Mcgrath D.E."/>
            <person name="Sieber C.M."/>
            <person name="Emerson J.B."/>
            <person name="Anantharaman K."/>
            <person name="Thomas B.C."/>
            <person name="Malmstrom R."/>
            <person name="Stieglmeier M."/>
            <person name="Klingl A."/>
            <person name="Woyke T."/>
            <person name="Ryan C.M."/>
            <person name="Banfield J.F."/>
        </authorList>
    </citation>
    <scope>NUCLEOTIDE SEQUENCE [LARGE SCALE GENOMIC DNA]</scope>
    <source>
        <strain evidence="2">CG23_combo_of_CG06-09_8_20_14_all_39_39</strain>
    </source>
</reference>
<accession>A0A2G9Z7I1</accession>
<keyword evidence="1" id="KW-0175">Coiled coil</keyword>
<gene>
    <name evidence="2" type="ORF">COX28_00780</name>
</gene>
<dbReference type="EMBL" id="PCRX01000014">
    <property type="protein sequence ID" value="PIP29127.1"/>
    <property type="molecule type" value="Genomic_DNA"/>
</dbReference>
<evidence type="ECO:0000313" key="3">
    <source>
        <dbReference type="Proteomes" id="UP000231235"/>
    </source>
</evidence>
<organism evidence="2 3">
    <name type="scientific">Candidatus Kuenenbacteria bacterium CG23_combo_of_CG06-09_8_20_14_all_39_39</name>
    <dbReference type="NCBI Taxonomy" id="1974623"/>
    <lineage>
        <taxon>Bacteria</taxon>
        <taxon>Candidatus Kueneniibacteriota</taxon>
    </lineage>
</organism>
<comment type="caution">
    <text evidence="2">The sequence shown here is derived from an EMBL/GenBank/DDBJ whole genome shotgun (WGS) entry which is preliminary data.</text>
</comment>
<proteinExistence type="predicted"/>
<dbReference type="Proteomes" id="UP000231235">
    <property type="component" value="Unassembled WGS sequence"/>
</dbReference>
<name>A0A2G9Z7I1_9BACT</name>
<evidence type="ECO:0000256" key="1">
    <source>
        <dbReference type="SAM" id="Coils"/>
    </source>
</evidence>